<name>A0A0M9GN63_9HYPH</name>
<comment type="caution">
    <text evidence="4">The sequence shown here is derived from an EMBL/GenBank/DDBJ whole genome shotgun (WGS) entry which is preliminary data.</text>
</comment>
<protein>
    <recommendedName>
        <fullName evidence="2">FAD assembly factor SdhE</fullName>
    </recommendedName>
</protein>
<organism evidence="4 5">
    <name type="scientific">Ahrensia marina</name>
    <dbReference type="NCBI Taxonomy" id="1514904"/>
    <lineage>
        <taxon>Bacteria</taxon>
        <taxon>Pseudomonadati</taxon>
        <taxon>Pseudomonadota</taxon>
        <taxon>Alphaproteobacteria</taxon>
        <taxon>Hyphomicrobiales</taxon>
        <taxon>Ahrensiaceae</taxon>
        <taxon>Ahrensia</taxon>
    </lineage>
</organism>
<dbReference type="Pfam" id="PF03937">
    <property type="entry name" value="Sdh5"/>
    <property type="match status" value="1"/>
</dbReference>
<dbReference type="PANTHER" id="PTHR12469:SF2">
    <property type="entry name" value="SUCCINATE DEHYDROGENASE ASSEMBLY FACTOR 2, MITOCHONDRIAL"/>
    <property type="match status" value="1"/>
</dbReference>
<dbReference type="GO" id="GO:0006099">
    <property type="term" value="P:tricarboxylic acid cycle"/>
    <property type="evidence" value="ECO:0007669"/>
    <property type="project" value="TreeGrafter"/>
</dbReference>
<dbReference type="STRING" id="1514904.SU32_09070"/>
<keyword evidence="3" id="KW-0143">Chaperone</keyword>
<dbReference type="InterPro" id="IPR036714">
    <property type="entry name" value="SDH_sf"/>
</dbReference>
<dbReference type="InterPro" id="IPR005631">
    <property type="entry name" value="SDH"/>
</dbReference>
<evidence type="ECO:0000256" key="2">
    <source>
        <dbReference type="ARBA" id="ARBA00019418"/>
    </source>
</evidence>
<dbReference type="EMBL" id="JXMU01000011">
    <property type="protein sequence ID" value="KPB01386.1"/>
    <property type="molecule type" value="Genomic_DNA"/>
</dbReference>
<gene>
    <name evidence="4" type="ORF">SU32_09070</name>
</gene>
<evidence type="ECO:0000313" key="4">
    <source>
        <dbReference type="EMBL" id="KPB01386.1"/>
    </source>
</evidence>
<keyword evidence="5" id="KW-1185">Reference proteome</keyword>
<dbReference type="AlphaFoldDB" id="A0A0M9GN63"/>
<dbReference type="RefSeq" id="WP_053999029.1">
    <property type="nucleotide sequence ID" value="NZ_JXMU01000011.1"/>
</dbReference>
<dbReference type="OrthoDB" id="9807264at2"/>
<dbReference type="PANTHER" id="PTHR12469">
    <property type="entry name" value="PROTEIN EMI5 HOMOLOG, MITOCHONDRIAL"/>
    <property type="match status" value="1"/>
</dbReference>
<accession>A0A0M9GN63</accession>
<evidence type="ECO:0000256" key="1">
    <source>
        <dbReference type="ARBA" id="ARBA00008571"/>
    </source>
</evidence>
<reference evidence="4 5" key="1">
    <citation type="submission" date="2015-01" db="EMBL/GenBank/DDBJ databases">
        <title>Ahrensia donghaiensis sp. nov., a novel dimethylsulphoniopropionate-cleavage bacterium isolated from seawater and emended descriptions of the genus Ahrensia and Ahrensia kielensis.</title>
        <authorList>
            <person name="Liu J."/>
        </authorList>
    </citation>
    <scope>NUCLEOTIDE SEQUENCE [LARGE SCALE GENOMIC DNA]</scope>
    <source>
        <strain evidence="4 5">LZD062</strain>
    </source>
</reference>
<dbReference type="SUPFAM" id="SSF109910">
    <property type="entry name" value="YgfY-like"/>
    <property type="match status" value="1"/>
</dbReference>
<dbReference type="Proteomes" id="UP000038011">
    <property type="component" value="Unassembled WGS sequence"/>
</dbReference>
<evidence type="ECO:0000313" key="5">
    <source>
        <dbReference type="Proteomes" id="UP000038011"/>
    </source>
</evidence>
<evidence type="ECO:0000256" key="3">
    <source>
        <dbReference type="ARBA" id="ARBA00023186"/>
    </source>
</evidence>
<dbReference type="Gene3D" id="1.10.150.250">
    <property type="entry name" value="Flavinator of succinate dehydrogenase"/>
    <property type="match status" value="1"/>
</dbReference>
<dbReference type="PATRIC" id="fig|1514904.3.peg.639"/>
<comment type="similarity">
    <text evidence="1">Belongs to the SdhE FAD assembly factor family.</text>
</comment>
<proteinExistence type="inferred from homology"/>
<sequence length="91" mass="10708">MTESISLDARRKRARFRSWHRGMKEMDMILGGYADAHIHDMAESDLTLFEDLMENLDRDLFKWFTGEGPVPAKFDTPLFRNICTFHKIDLT</sequence>